<dbReference type="SMART" id="SM00045">
    <property type="entry name" value="DAGKa"/>
    <property type="match status" value="1"/>
</dbReference>
<feature type="compositionally biased region" description="Low complexity" evidence="13">
    <location>
        <begin position="645"/>
        <end position="656"/>
    </location>
</feature>
<accession>A0A8J2W9Y9</accession>
<dbReference type="Pfam" id="PF00609">
    <property type="entry name" value="DAGK_acc"/>
    <property type="match status" value="1"/>
</dbReference>
<evidence type="ECO:0000256" key="3">
    <source>
        <dbReference type="ARBA" id="ARBA00022679"/>
    </source>
</evidence>
<evidence type="ECO:0000256" key="7">
    <source>
        <dbReference type="ARBA" id="ARBA00022771"/>
    </source>
</evidence>
<evidence type="ECO:0000259" key="15">
    <source>
        <dbReference type="PROSITE" id="PS50146"/>
    </source>
</evidence>
<dbReference type="Gene3D" id="2.60.200.40">
    <property type="match status" value="2"/>
</dbReference>
<proteinExistence type="inferred from homology"/>
<dbReference type="InterPro" id="IPR011992">
    <property type="entry name" value="EF-hand-dom_pair"/>
</dbReference>
<dbReference type="InterPro" id="IPR002048">
    <property type="entry name" value="EF_hand_dom"/>
</dbReference>
<dbReference type="CDD" id="cd00051">
    <property type="entry name" value="EFh"/>
    <property type="match status" value="1"/>
</dbReference>
<feature type="domain" description="EF-hand" evidence="16">
    <location>
        <begin position="440"/>
        <end position="475"/>
    </location>
</feature>
<dbReference type="FunFam" id="1.10.238.110:FF:000008">
    <property type="entry name" value="Diacylglycerol kinase"/>
    <property type="match status" value="1"/>
</dbReference>
<dbReference type="CDD" id="cd20845">
    <property type="entry name" value="C1_DGKbeta_rpt1"/>
    <property type="match status" value="1"/>
</dbReference>
<dbReference type="EC" id="2.7.1.107" evidence="12"/>
<comment type="caution">
    <text evidence="17">The sequence shown here is derived from an EMBL/GenBank/DDBJ whole genome shotgun (WGS) entry which is preliminary data.</text>
</comment>
<dbReference type="EMBL" id="CAKKLH010000303">
    <property type="protein sequence ID" value="CAH0110519.1"/>
    <property type="molecule type" value="Genomic_DNA"/>
</dbReference>
<protein>
    <recommendedName>
        <fullName evidence="12">Diacylglycerol kinase</fullName>
        <shortName evidence="12">DAG kinase</shortName>
        <ecNumber evidence="12">2.7.1.107</ecNumber>
    </recommendedName>
</protein>
<keyword evidence="7" id="KW-0863">Zinc-finger</keyword>
<keyword evidence="4" id="KW-0479">Metal-binding</keyword>
<evidence type="ECO:0000256" key="2">
    <source>
        <dbReference type="ARBA" id="ARBA00009280"/>
    </source>
</evidence>
<keyword evidence="11 12" id="KW-0067">ATP-binding</keyword>
<dbReference type="SUPFAM" id="SSF57889">
    <property type="entry name" value="Cysteine-rich domain"/>
    <property type="match status" value="2"/>
</dbReference>
<dbReference type="GO" id="GO:0008270">
    <property type="term" value="F:zinc ion binding"/>
    <property type="evidence" value="ECO:0007669"/>
    <property type="project" value="UniProtKB-KW"/>
</dbReference>
<dbReference type="InterPro" id="IPR001206">
    <property type="entry name" value="Diacylglycerol_kinase_cat_dom"/>
</dbReference>
<dbReference type="FunFam" id="3.40.50.10330:FF:000003">
    <property type="entry name" value="Diacylglycerol kinase"/>
    <property type="match status" value="1"/>
</dbReference>
<dbReference type="SMART" id="SM00046">
    <property type="entry name" value="DAGKc"/>
    <property type="match status" value="1"/>
</dbReference>
<dbReference type="Pfam" id="PF14513">
    <property type="entry name" value="DAG_kinase_N"/>
    <property type="match status" value="1"/>
</dbReference>
<evidence type="ECO:0000259" key="14">
    <source>
        <dbReference type="PROSITE" id="PS50081"/>
    </source>
</evidence>
<feature type="domain" description="Phorbol-ester/DAG-type" evidence="14">
    <location>
        <begin position="490"/>
        <end position="540"/>
    </location>
</feature>
<dbReference type="GO" id="GO:0007200">
    <property type="term" value="P:phospholipase C-activating G protein-coupled receptor signaling pathway"/>
    <property type="evidence" value="ECO:0007669"/>
    <property type="project" value="InterPro"/>
</dbReference>
<dbReference type="Gene3D" id="1.10.238.10">
    <property type="entry name" value="EF-hand"/>
    <property type="match status" value="1"/>
</dbReference>
<dbReference type="InterPro" id="IPR029477">
    <property type="entry name" value="DAG_kinase_typeI_N"/>
</dbReference>
<keyword evidence="10" id="KW-0106">Calcium</keyword>
<dbReference type="FunFam" id="2.60.200.40:FF:000035">
    <property type="entry name" value="Diacylglycerol kinase"/>
    <property type="match status" value="1"/>
</dbReference>
<dbReference type="InterPro" id="IPR016064">
    <property type="entry name" value="NAD/diacylglycerol_kinase_sf"/>
</dbReference>
<dbReference type="InterPro" id="IPR037607">
    <property type="entry name" value="DGK"/>
</dbReference>
<dbReference type="PANTHER" id="PTHR11255:SF48">
    <property type="entry name" value="DIACYLGLYCEROL KINASE 1"/>
    <property type="match status" value="1"/>
</dbReference>
<dbReference type="GO" id="GO:0005886">
    <property type="term" value="C:plasma membrane"/>
    <property type="evidence" value="ECO:0007669"/>
    <property type="project" value="TreeGrafter"/>
</dbReference>
<feature type="domain" description="Phorbol-ester/DAG-type" evidence="14">
    <location>
        <begin position="555"/>
        <end position="604"/>
    </location>
</feature>
<dbReference type="PROSITE" id="PS50222">
    <property type="entry name" value="EF_HAND_2"/>
    <property type="match status" value="2"/>
</dbReference>
<dbReference type="SMART" id="SM00054">
    <property type="entry name" value="EFh"/>
    <property type="match status" value="2"/>
</dbReference>
<dbReference type="GO" id="GO:0005524">
    <property type="term" value="F:ATP binding"/>
    <property type="evidence" value="ECO:0007669"/>
    <property type="project" value="UniProtKB-KW"/>
</dbReference>
<evidence type="ECO:0000259" key="16">
    <source>
        <dbReference type="PROSITE" id="PS50222"/>
    </source>
</evidence>
<dbReference type="SUPFAM" id="SSF111331">
    <property type="entry name" value="NAD kinase/diacylglycerol kinase-like"/>
    <property type="match status" value="1"/>
</dbReference>
<dbReference type="InterPro" id="IPR038199">
    <property type="entry name" value="DGK_typeI_N_sf"/>
</dbReference>
<dbReference type="Pfam" id="PF00781">
    <property type="entry name" value="DAGK_cat"/>
    <property type="match status" value="1"/>
</dbReference>
<evidence type="ECO:0000313" key="18">
    <source>
        <dbReference type="Proteomes" id="UP000789390"/>
    </source>
</evidence>
<dbReference type="InterPro" id="IPR002219">
    <property type="entry name" value="PKC_DAG/PE"/>
</dbReference>
<dbReference type="FunFam" id="1.10.238.110:FF:000007">
    <property type="entry name" value="Diacylglycerol kinase"/>
    <property type="match status" value="1"/>
</dbReference>
<feature type="compositionally biased region" description="Basic and acidic residues" evidence="13">
    <location>
        <begin position="925"/>
        <end position="936"/>
    </location>
</feature>
<dbReference type="PROSITE" id="PS50081">
    <property type="entry name" value="ZF_DAG_PE_2"/>
    <property type="match status" value="2"/>
</dbReference>
<feature type="domain" description="EF-hand" evidence="16">
    <location>
        <begin position="395"/>
        <end position="430"/>
    </location>
</feature>
<comment type="catalytic activity">
    <reaction evidence="1 12">
        <text>a 1,2-diacyl-sn-glycerol + ATP = a 1,2-diacyl-sn-glycero-3-phosphate + ADP + H(+)</text>
        <dbReference type="Rhea" id="RHEA:10272"/>
        <dbReference type="ChEBI" id="CHEBI:15378"/>
        <dbReference type="ChEBI" id="CHEBI:17815"/>
        <dbReference type="ChEBI" id="CHEBI:30616"/>
        <dbReference type="ChEBI" id="CHEBI:58608"/>
        <dbReference type="ChEBI" id="CHEBI:456216"/>
        <dbReference type="EC" id="2.7.1.107"/>
    </reaction>
</comment>
<dbReference type="Gene3D" id="1.10.238.110">
    <property type="entry name" value="Diacylglycerol kinase alpha"/>
    <property type="match status" value="2"/>
</dbReference>
<feature type="region of interest" description="Disordered" evidence="13">
    <location>
        <begin position="912"/>
        <end position="936"/>
    </location>
</feature>
<keyword evidence="5" id="KW-0677">Repeat</keyword>
<organism evidence="17 18">
    <name type="scientific">Daphnia galeata</name>
    <dbReference type="NCBI Taxonomy" id="27404"/>
    <lineage>
        <taxon>Eukaryota</taxon>
        <taxon>Metazoa</taxon>
        <taxon>Ecdysozoa</taxon>
        <taxon>Arthropoda</taxon>
        <taxon>Crustacea</taxon>
        <taxon>Branchiopoda</taxon>
        <taxon>Diplostraca</taxon>
        <taxon>Cladocera</taxon>
        <taxon>Anomopoda</taxon>
        <taxon>Daphniidae</taxon>
        <taxon>Daphnia</taxon>
    </lineage>
</organism>
<keyword evidence="3 12" id="KW-0808">Transferase</keyword>
<evidence type="ECO:0000256" key="10">
    <source>
        <dbReference type="ARBA" id="ARBA00022837"/>
    </source>
</evidence>
<dbReference type="SUPFAM" id="SSF47473">
    <property type="entry name" value="EF-hand"/>
    <property type="match status" value="2"/>
</dbReference>
<dbReference type="Pfam" id="PF13499">
    <property type="entry name" value="EF-hand_7"/>
    <property type="match status" value="1"/>
</dbReference>
<dbReference type="Gene3D" id="3.40.50.10330">
    <property type="entry name" value="Probable inorganic polyphosphate/atp-NAD kinase, domain 1"/>
    <property type="match status" value="1"/>
</dbReference>
<dbReference type="InterPro" id="IPR000756">
    <property type="entry name" value="Diacylglycerol_kin_accessory"/>
</dbReference>
<dbReference type="GO" id="GO:0005509">
    <property type="term" value="F:calcium ion binding"/>
    <property type="evidence" value="ECO:0007669"/>
    <property type="project" value="InterPro"/>
</dbReference>
<evidence type="ECO:0000256" key="12">
    <source>
        <dbReference type="RuleBase" id="RU361128"/>
    </source>
</evidence>
<keyword evidence="9" id="KW-0862">Zinc</keyword>
<dbReference type="AlphaFoldDB" id="A0A8J2W9Y9"/>
<feature type="region of interest" description="Disordered" evidence="13">
    <location>
        <begin position="257"/>
        <end position="279"/>
    </location>
</feature>
<dbReference type="InterPro" id="IPR046349">
    <property type="entry name" value="C1-like_sf"/>
</dbReference>
<keyword evidence="8 12" id="KW-0418">Kinase</keyword>
<evidence type="ECO:0000256" key="1">
    <source>
        <dbReference type="ARBA" id="ARBA00001383"/>
    </source>
</evidence>
<evidence type="ECO:0000256" key="13">
    <source>
        <dbReference type="SAM" id="MobiDB-lite"/>
    </source>
</evidence>
<evidence type="ECO:0000256" key="11">
    <source>
        <dbReference type="ARBA" id="ARBA00022840"/>
    </source>
</evidence>
<dbReference type="FunFam" id="3.30.60.20:FF:000016">
    <property type="entry name" value="Diacylglycerol kinase"/>
    <property type="match status" value="1"/>
</dbReference>
<feature type="region of interest" description="Disordered" evidence="13">
    <location>
        <begin position="635"/>
        <end position="656"/>
    </location>
</feature>
<reference evidence="17" key="1">
    <citation type="submission" date="2021-11" db="EMBL/GenBank/DDBJ databases">
        <authorList>
            <person name="Schell T."/>
        </authorList>
    </citation>
    <scope>NUCLEOTIDE SEQUENCE</scope>
    <source>
        <strain evidence="17">M5</strain>
    </source>
</reference>
<comment type="similarity">
    <text evidence="2 12">Belongs to the eukaryotic diacylglycerol kinase family.</text>
</comment>
<evidence type="ECO:0000256" key="6">
    <source>
        <dbReference type="ARBA" id="ARBA00022741"/>
    </source>
</evidence>
<dbReference type="PROSITE" id="PS50146">
    <property type="entry name" value="DAGK"/>
    <property type="match status" value="1"/>
</dbReference>
<name>A0A8J2W9Y9_9CRUS</name>
<feature type="compositionally biased region" description="Basic residues" evidence="13">
    <location>
        <begin position="1"/>
        <end position="17"/>
    </location>
</feature>
<feature type="region of interest" description="Disordered" evidence="13">
    <location>
        <begin position="1"/>
        <end position="51"/>
    </location>
</feature>
<dbReference type="CDD" id="cd20851">
    <property type="entry name" value="C1_DGK_typeI_like_rpt2"/>
    <property type="match status" value="1"/>
</dbReference>
<dbReference type="InterPro" id="IPR017438">
    <property type="entry name" value="ATP-NAD_kinase_N"/>
</dbReference>
<feature type="domain" description="DAGKc" evidence="15">
    <location>
        <begin position="665"/>
        <end position="800"/>
    </location>
</feature>
<dbReference type="FunFam" id="3.30.60.20:FF:000013">
    <property type="entry name" value="Diacylglycerol kinase"/>
    <property type="match status" value="1"/>
</dbReference>
<evidence type="ECO:0000256" key="8">
    <source>
        <dbReference type="ARBA" id="ARBA00022777"/>
    </source>
</evidence>
<dbReference type="GO" id="GO:0004143">
    <property type="term" value="F:ATP-dependent diacylglycerol kinase activity"/>
    <property type="evidence" value="ECO:0007669"/>
    <property type="project" value="UniProtKB-EC"/>
</dbReference>
<evidence type="ECO:0000313" key="17">
    <source>
        <dbReference type="EMBL" id="CAH0110519.1"/>
    </source>
</evidence>
<feature type="region of interest" description="Disordered" evidence="13">
    <location>
        <begin position="317"/>
        <end position="350"/>
    </location>
</feature>
<dbReference type="Proteomes" id="UP000789390">
    <property type="component" value="Unassembled WGS sequence"/>
</dbReference>
<dbReference type="PANTHER" id="PTHR11255">
    <property type="entry name" value="DIACYLGLYCEROL KINASE"/>
    <property type="match status" value="1"/>
</dbReference>
<keyword evidence="18" id="KW-1185">Reference proteome</keyword>
<evidence type="ECO:0000256" key="5">
    <source>
        <dbReference type="ARBA" id="ARBA00022737"/>
    </source>
</evidence>
<gene>
    <name evidence="17" type="ORF">DGAL_LOCUS14088</name>
</gene>
<dbReference type="InterPro" id="IPR018247">
    <property type="entry name" value="EF_Hand_1_Ca_BS"/>
</dbReference>
<dbReference type="InterPro" id="IPR047471">
    <property type="entry name" value="C1_DGKbeta-like_rpt1"/>
</dbReference>
<evidence type="ECO:0000256" key="9">
    <source>
        <dbReference type="ARBA" id="ARBA00022833"/>
    </source>
</evidence>
<dbReference type="Gene3D" id="3.30.60.20">
    <property type="match status" value="2"/>
</dbReference>
<dbReference type="SMART" id="SM00109">
    <property type="entry name" value="C1"/>
    <property type="match status" value="2"/>
</dbReference>
<keyword evidence="6 12" id="KW-0547">Nucleotide-binding</keyword>
<evidence type="ECO:0000256" key="4">
    <source>
        <dbReference type="ARBA" id="ARBA00022723"/>
    </source>
</evidence>
<dbReference type="Pfam" id="PF00130">
    <property type="entry name" value="C1_1"/>
    <property type="match status" value="2"/>
</dbReference>
<sequence length="1044" mass="113681">MKHKKEKNKEKSKKKSGSSRASSILTTMQRHHQQSSQGVGGGGTGSSTGAASSAALLDQAALQSAYRWEKLSPAEFEQLQDLAAYSSKKLSDVLAEFSGTGPLSKFQPDGDIDYEGFKLFMDTYLEMEMQEELCKRLFLSFVKRTPTKTVSNVEGKVIKDMAMLSSATACAPITGHATGSVNNLAAFGEAGATANAGTVAGSVAGAAATTTGSGCSATSASGGVLHTITTSLSEQSRPLQGLAERFHGLTERLGSLSGLGSVGRSSESEATNRTRTGSIGASVHPMVMVTQPGTIIVAGAGAGASCSATASASASGSSTAGATWERASNQSSSPSHSQMSRNSSRKSNNSILVSNGKLELEVRQLVRKTSMLDINTLRVSLKNVICYLSLLEAGRPEDKLEFMFRLYDSDGNGVLDTNEMDCIVNQMMAVAEYLGWDASELKPILQEMMTEIDYDNDGTVSLEEWKRGGMTTIPLLVLLGLDSNVKEDGNHLWRLKHFNRPAYCNLCLNMLVGLGKKGLCCIFCKYTVHERCVQRAPASCICTYVKSKKSTQVMAHHWVEGNCNAKCSKCRGPIKSYNGITGLHCRWCQMTLHNRCASQVKPECSLGEHRVHILPPTSICPIVLDRQVSTCRDRRSLTRSESHLPISEQSGSSGSPMSFQINLQPGMCPLLVFINPKSGGRQGARILRKFQSLLNPRQVYSLEQGGSLAGLQMFKDVANFKVICCGGDGTVGWLLETMDKVQFVNHPPIGIIPLGTGNDLARCLRWGGGYEGESVHKILRKISRAAPIMMDRWQIEVVPHQQDENAEPSDQIPYTIFNNYFSIGVDAAICVKFHSEREKNPDKFNSRMKNKLWYFEFATSETFTASCKNLHEDIDIMCDGVSLDLANGPSLQGIALLNIPYTHGGSNLWGDTSVKKRSRPAPLSLRKEHESNKSERELSSSSFNFVDLSLALQDIGDGLIEVIGLENCLHMGQVKTGLRASGRRLAQCSNIVIRTRKRFPMQVDGEPWMQSPCTIQITQKNQVPMLMAPPPSRSKGLFSFLKRH</sequence>
<dbReference type="FunFam" id="1.10.238.10:FF:000017">
    <property type="entry name" value="Diacylglycerol kinase"/>
    <property type="match status" value="1"/>
</dbReference>
<dbReference type="OrthoDB" id="196165at2759"/>
<dbReference type="PROSITE" id="PS00018">
    <property type="entry name" value="EF_HAND_1"/>
    <property type="match status" value="2"/>
</dbReference>
<dbReference type="PROSITE" id="PS00479">
    <property type="entry name" value="ZF_DAG_PE_1"/>
    <property type="match status" value="1"/>
</dbReference>